<dbReference type="Bgee" id="FBgn0040778">
    <property type="expression patterns" value="Expressed in T neuron T4c (Drosophila) in embryonic/larval optic lobe (Drosophila) and 67 other cell types or tissues"/>
</dbReference>
<dbReference type="EMBL" id="AE013599">
    <property type="protein sequence ID" value="AAF59145.1"/>
    <property type="molecule type" value="Genomic_DNA"/>
</dbReference>
<dbReference type="OrthoDB" id="7840875at2759"/>
<reference evidence="1 4" key="5">
    <citation type="journal article" date="2002" name="Genome Biol.">
        <title>Heterochromatic sequences in a Drosophila whole-genome shotgun assembly.</title>
        <authorList>
            <person name="Hoskins R.A."/>
            <person name="Smith C.D."/>
            <person name="Carlson J.W."/>
            <person name="Carvalho A.B."/>
            <person name="Halpern A."/>
            <person name="Kaminker J.S."/>
            <person name="Kennedy C."/>
            <person name="Mungall C.J."/>
            <person name="Sullivan B.A."/>
            <person name="Sutton G.G."/>
            <person name="Yasuhara J.C."/>
            <person name="Wakimoto B.T."/>
            <person name="Myers E.W."/>
            <person name="Celniker S.E."/>
            <person name="Rubin G.M."/>
            <person name="Karpen G.H."/>
        </authorList>
    </citation>
    <scope>NUCLEOTIDE SEQUENCE [LARGE SCALE GENOMIC DNA]</scope>
    <source>
        <strain evidence="4">Berkeley</strain>
    </source>
</reference>
<dbReference type="AGR" id="FB:FBgn0040778"/>
<name>A1Z793_DROME</name>
<dbReference type="KEGG" id="dme:Dmel_CG17977"/>
<protein>
    <submittedName>
        <fullName evidence="2">FI15285p1</fullName>
    </submittedName>
</protein>
<dbReference type="GeneID" id="50251"/>
<reference evidence="2" key="10">
    <citation type="submission" date="2011-08" db="EMBL/GenBank/DDBJ databases">
        <authorList>
            <person name="Carlson J."/>
            <person name="Booth B."/>
            <person name="Frise E."/>
            <person name="Park S."/>
            <person name="Wan K."/>
            <person name="Yu C."/>
            <person name="Celniker S."/>
        </authorList>
    </citation>
    <scope>NUCLEOTIDE SEQUENCE</scope>
</reference>
<reference evidence="1" key="15">
    <citation type="submission" date="2020-05" db="EMBL/GenBank/DDBJ databases">
        <title>Drosophila melanogaster release 4 sequence.</title>
        <authorList>
            <consortium name="Berkeley Drosophila Genome Project"/>
            <person name="Celniker S."/>
            <person name="Carlson J."/>
            <person name="Wan K."/>
            <person name="Pfeiffer B."/>
            <person name="Frise E."/>
            <person name="George R."/>
            <person name="Hoskins R."/>
            <person name="Stapleton M."/>
            <person name="Pacleb J."/>
            <person name="Park S."/>
            <person name="Svirskas R."/>
            <person name="Smith E."/>
            <person name="Yu C."/>
            <person name="Rubin G."/>
        </authorList>
    </citation>
    <scope>NUCLEOTIDE SEQUENCE</scope>
</reference>
<reference evidence="1" key="7">
    <citation type="submission" date="2006-08" db="EMBL/GenBank/DDBJ databases">
        <authorList>
            <person name="Celniker S."/>
            <person name="Carlson J."/>
            <person name="Wan K."/>
            <person name="Frise E."/>
            <person name="Hoskins R."/>
            <person name="Park S."/>
            <person name="Svirskas R."/>
            <person name="Rubin G."/>
        </authorList>
    </citation>
    <scope>NUCLEOTIDE SEQUENCE</scope>
</reference>
<dbReference type="InParanoid" id="A1Z793"/>
<reference evidence="1" key="14">
    <citation type="submission" date="2020-04" db="EMBL/GenBank/DDBJ databases">
        <authorList>
            <consortium name="FlyBase"/>
        </authorList>
    </citation>
    <scope>NUCLEOTIDE SEQUENCE</scope>
</reference>
<evidence type="ECO:0000313" key="3">
    <source>
        <dbReference type="FlyBase" id="FBgn0040778"/>
    </source>
</evidence>
<reference evidence="1 4" key="4">
    <citation type="journal article" date="2002" name="Genome Biol.">
        <title>The transposable elements of the Drosophila melanogaster euchromatin: a genomics perspective.</title>
        <authorList>
            <person name="Kaminker J.S."/>
            <person name="Bergman C.M."/>
            <person name="Kronmiller B."/>
            <person name="Carlson J."/>
            <person name="Svirskas R."/>
            <person name="Patel S."/>
            <person name="Frise E."/>
            <person name="Wheeler D.A."/>
            <person name="Lewis S.E."/>
            <person name="Rubin G.M."/>
            <person name="Ashburner M."/>
            <person name="Celniker S.E."/>
        </authorList>
    </citation>
    <scope>NUCLEOTIDE SEQUENCE [LARGE SCALE GENOMIC DNA]</scope>
    <source>
        <strain evidence="4">Berkeley</strain>
    </source>
</reference>
<evidence type="ECO:0000313" key="1">
    <source>
        <dbReference type="EMBL" id="AAF59145.1"/>
    </source>
</evidence>
<gene>
    <name evidence="1" type="primary">Dmel\CG17977</name>
    <name evidence="2" type="synonym">CG17977-RA</name>
    <name evidence="1 3" type="ORF">CG17977</name>
    <name evidence="1" type="ORF">Dmel_CG17977</name>
</gene>
<reference evidence="1" key="13">
    <citation type="journal article" date="2015" name="Genome Res.">
        <title>The Release 6 reference sequence of the Drosophila melanogaster genome.</title>
        <authorList>
            <person name="Hoskins R.A."/>
            <person name="Carlson J.W."/>
            <person name="Wan K.H."/>
            <person name="Park S."/>
            <person name="Mendez I."/>
            <person name="Galle S.E."/>
            <person name="Booth B.W."/>
            <person name="Pfeiffer B.D."/>
            <person name="George R.A."/>
            <person name="Svirskas R."/>
            <person name="Krzywinski M."/>
            <person name="Schein J."/>
            <person name="Accardo M.C."/>
            <person name="Damia E."/>
            <person name="Messina G."/>
            <person name="Mendez-Lago M."/>
            <person name="de Pablos B."/>
            <person name="Demakova O.V."/>
            <person name="Andreyeva E.N."/>
            <person name="Boldyreva L.V."/>
            <person name="Marra M."/>
            <person name="Carvalho A.B."/>
            <person name="Dimitri P."/>
            <person name="Villasante A."/>
            <person name="Zhimulev I.F."/>
            <person name="Rubin G.M."/>
            <person name="Karpen G.H."/>
            <person name="Celniker S.E."/>
        </authorList>
    </citation>
    <scope>NUCLEOTIDE SEQUENCE</scope>
</reference>
<dbReference type="AlphaFoldDB" id="A1Z793"/>
<reference evidence="1 4" key="1">
    <citation type="journal article" date="2000" name="Science">
        <title>The genome sequence of Drosophila melanogaster.</title>
        <authorList>
            <person name="Adams M.D."/>
            <person name="Celniker S.E."/>
            <person name="Holt R.A."/>
            <person name="Evans C.A."/>
            <person name="Gocayne J.D."/>
            <person name="Amanatides P.G."/>
            <person name="Scherer S.E."/>
            <person name="Li P.W."/>
            <person name="Hoskins R.A."/>
            <person name="Galle R.F."/>
            <person name="George R.A."/>
            <person name="Lewis S.E."/>
            <person name="Richards S."/>
            <person name="Ashburner M."/>
            <person name="Henderson S.N."/>
            <person name="Sutton G.G."/>
            <person name="Wortman J.R."/>
            <person name="Yandell M.D."/>
            <person name="Zhang Q."/>
            <person name="Chen L.X."/>
            <person name="Brandon R.C."/>
            <person name="Rogers Y.H."/>
            <person name="Blazej R.G."/>
            <person name="Champe M."/>
            <person name="Pfeiffer B.D."/>
            <person name="Wan K.H."/>
            <person name="Doyle C."/>
            <person name="Baxter E.G."/>
            <person name="Helt G."/>
            <person name="Nelson C.R."/>
            <person name="Gabor G.L."/>
            <person name="Abril J.F."/>
            <person name="Agbayani A."/>
            <person name="An H.J."/>
            <person name="Andrews-Pfannkoch C."/>
            <person name="Baldwin D."/>
            <person name="Ballew R.M."/>
            <person name="Basu A."/>
            <person name="Baxendale J."/>
            <person name="Bayraktaroglu L."/>
            <person name="Beasley E.M."/>
            <person name="Beeson K.Y."/>
            <person name="Benos P.V."/>
            <person name="Berman B.P."/>
            <person name="Bhandari D."/>
            <person name="Bolshakov S."/>
            <person name="Borkova D."/>
            <person name="Botchan M.R."/>
            <person name="Bouck J."/>
            <person name="Brokstein P."/>
            <person name="Brottier P."/>
            <person name="Burtis K.C."/>
            <person name="Busam D.A."/>
            <person name="Butler H."/>
            <person name="Cadieu E."/>
            <person name="Center A."/>
            <person name="Chandra I."/>
            <person name="Cherry J.M."/>
            <person name="Cawley S."/>
            <person name="Dahlke C."/>
            <person name="Davenport L.B."/>
            <person name="Davies P."/>
            <person name="de Pablos B."/>
            <person name="Delcher A."/>
            <person name="Deng Z."/>
            <person name="Mays A.D."/>
            <person name="Dew I."/>
            <person name="Dietz S.M."/>
            <person name="Dodson K."/>
            <person name="Doup L.E."/>
            <person name="Downes M."/>
            <person name="Dugan-Rocha S."/>
            <person name="Dunkov B.C."/>
            <person name="Dunn P."/>
            <person name="Durbin K.J."/>
            <person name="Evangelista C.C."/>
            <person name="Ferraz C."/>
            <person name="Ferriera S."/>
            <person name="Fleischmann W."/>
            <person name="Fosler C."/>
            <person name="Gabrielian A.E."/>
            <person name="Garg N.S."/>
            <person name="Gelbart W.M."/>
            <person name="Glasser K."/>
            <person name="Glodek A."/>
            <person name="Gong F."/>
            <person name="Gorrell J.H."/>
            <person name="Gu Z."/>
            <person name="Guan P."/>
            <person name="Harris M."/>
            <person name="Harris N.L."/>
            <person name="Harvey D."/>
            <person name="Heiman T.J."/>
            <person name="Hernandez J.R."/>
            <person name="Houck J."/>
            <person name="Hostin D."/>
            <person name="Houston K.A."/>
            <person name="Howland T.J."/>
            <person name="Wei M.H."/>
            <person name="Ibegwam C."/>
            <person name="Jalali M."/>
            <person name="Kalush F."/>
            <person name="Karpen G.H."/>
            <person name="Ke Z."/>
            <person name="Kennison J.A."/>
            <person name="Ketchum K.A."/>
            <person name="Kimmel B.E."/>
            <person name="Kodira C.D."/>
            <person name="Kraft C."/>
            <person name="Kravitz S."/>
            <person name="Kulp D."/>
            <person name="Lai Z."/>
            <person name="Lasko P."/>
            <person name="Lei Y."/>
            <person name="Levitsky A.A."/>
            <person name="Li J."/>
            <person name="Li Z."/>
            <person name="Liang Y."/>
            <person name="Lin X."/>
            <person name="Liu X."/>
            <person name="Mattei B."/>
            <person name="McIntosh T.C."/>
            <person name="McLeod M.P."/>
            <person name="McPherson D."/>
            <person name="Merkulov G."/>
            <person name="Milshina N.V."/>
            <person name="Mobarry C."/>
            <person name="Morris J."/>
            <person name="Moshrefi A."/>
            <person name="Mount S.M."/>
            <person name="Moy M."/>
            <person name="Murphy B."/>
            <person name="Murphy L."/>
            <person name="Muzny D.M."/>
            <person name="Nelson D.L."/>
            <person name="Nelson D.R."/>
            <person name="Nelson K.A."/>
            <person name="Nixon K."/>
            <person name="Nusskern D.R."/>
            <person name="Pacleb J.M."/>
            <person name="Palazzolo M."/>
            <person name="Pittman G.S."/>
            <person name="Pan S."/>
            <person name="Pollard J."/>
            <person name="Puri V."/>
            <person name="Reese M.G."/>
            <person name="Reinert K."/>
            <person name="Remington K."/>
            <person name="Saunders R.D."/>
            <person name="Scheeler F."/>
            <person name="Shen H."/>
            <person name="Shue B.C."/>
            <person name="Siden-Kiamos I."/>
            <person name="Simpson M."/>
            <person name="Skupski M.P."/>
            <person name="Smith T."/>
            <person name="Spier E."/>
            <person name="Spradling A.C."/>
            <person name="Stapleton M."/>
            <person name="Strong R."/>
            <person name="Sun E."/>
            <person name="Svirskas R."/>
            <person name="Tector C."/>
            <person name="Turner R."/>
            <person name="Venter E."/>
            <person name="Wang A.H."/>
            <person name="Wang X."/>
            <person name="Wang Z.Y."/>
            <person name="Wassarman D.A."/>
            <person name="Weinstock G.M."/>
            <person name="Weissenbach J."/>
            <person name="Williams S.M."/>
            <person name="WoodageT"/>
            <person name="Worley K.C."/>
            <person name="Wu D."/>
            <person name="Yang S."/>
            <person name="Yao Q.A."/>
            <person name="Ye J."/>
            <person name="Yeh R.F."/>
            <person name="Zaveri J.S."/>
            <person name="Zhan M."/>
            <person name="Zhang G."/>
            <person name="Zhao Q."/>
            <person name="Zheng L."/>
            <person name="Zheng X.H."/>
            <person name="Zhong F.N."/>
            <person name="Zhong W."/>
            <person name="Zhou X."/>
            <person name="Zhu S."/>
            <person name="Zhu X."/>
            <person name="Smith H.O."/>
            <person name="Gibbs R.A."/>
            <person name="Myers E.W."/>
            <person name="Rubin G.M."/>
            <person name="Venter J.C."/>
        </authorList>
    </citation>
    <scope>NUCLEOTIDE SEQUENCE [LARGE SCALE GENOMIC DNA]</scope>
    <source>
        <strain evidence="4">Berkeley</strain>
    </source>
</reference>
<evidence type="ECO:0000313" key="2">
    <source>
        <dbReference type="EMBL" id="AEM92655.1"/>
    </source>
</evidence>
<dbReference type="UCSC" id="CG17977-RA">
    <property type="organism name" value="d. melanogaster"/>
</dbReference>
<sequence>MTFARWNWTIFPCMIPTSFPIWMRIFQSRAIAQNAHIIHRILRPEGRIEPLKNNLSKMFNYDILMAYNCDGELSVSSQSSHTNILTKLFLGS</sequence>
<dbReference type="VEuPathDB" id="VectorBase:FBgn0040778"/>
<evidence type="ECO:0000313" key="4">
    <source>
        <dbReference type="Proteomes" id="UP000000803"/>
    </source>
</evidence>
<keyword evidence="4" id="KW-1185">Reference proteome</keyword>
<reference evidence="1" key="11">
    <citation type="journal article" date="2015" name="G3 (Bethesda)">
        <title>Gene Model Annotations for Drosophila melanogaster: Impact of High-Throughput Data.</title>
        <authorList>
            <consortium name="FlyBase Consortium"/>
            <person name="Matthews B.B."/>
            <person name="Dos Santos G."/>
            <person name="Crosby M.A."/>
            <person name="Emmert D.B."/>
            <person name="St Pierre S.E."/>
            <person name="Gramates L.S."/>
            <person name="Zhou P."/>
            <person name="Schroeder A.J."/>
            <person name="Falls K."/>
            <person name="Strelets V."/>
            <person name="Russo S.M."/>
            <person name="Gelbart W.M."/>
            <person name="null"/>
        </authorList>
    </citation>
    <scope>NUCLEOTIDE SEQUENCE</scope>
</reference>
<reference evidence="1 4" key="8">
    <citation type="journal article" date="2007" name="Science">
        <title>The Release 5.1 annotation of Drosophila melanogaster heterochromatin.</title>
        <authorList>
            <person name="Smith C.D."/>
            <person name="Shu S."/>
            <person name="Mungall C.J."/>
            <person name="Karpen G.H."/>
        </authorList>
    </citation>
    <scope>NUCLEOTIDE SEQUENCE [LARGE SCALE GENOMIC DNA]</scope>
    <source>
        <strain evidence="4">Berkeley</strain>
    </source>
</reference>
<proteinExistence type="evidence at transcript level"/>
<dbReference type="PaxDb" id="7227-FBpp0087902"/>
<dbReference type="RefSeq" id="NP_652401.1">
    <property type="nucleotide sequence ID" value="NM_144144.2"/>
</dbReference>
<reference evidence="1 4" key="9">
    <citation type="journal article" date="2007" name="Science">
        <title>Sequence finishing and mapping of Drosophila melanogaster heterochromatin.</title>
        <authorList>
            <person name="Hoskins R.A."/>
            <person name="Carlson J.W."/>
            <person name="Kennedy C."/>
            <person name="Acevedo D."/>
            <person name="Evans-Holm M."/>
            <person name="Frise E."/>
            <person name="Wan K.H."/>
            <person name="Park S."/>
            <person name="Mendez-Lago M."/>
            <person name="Rossi F."/>
            <person name="Villasante A."/>
            <person name="Dimitri P."/>
            <person name="Karpen G.H."/>
            <person name="Celniker S.E."/>
        </authorList>
    </citation>
    <scope>NUCLEOTIDE SEQUENCE [LARGE SCALE GENOMIC DNA]</scope>
    <source>
        <strain evidence="4">Berkeley</strain>
    </source>
</reference>
<reference evidence="1" key="12">
    <citation type="journal article" date="2015" name="G3 (Bethesda)">
        <title>Gene Model Annotations for Drosophila melanogaster: The Rule-Benders.</title>
        <authorList>
            <consortium name="FlyBase Consortium"/>
            <person name="Crosby M.A."/>
            <person name="Gramates L.S."/>
            <person name="Dos Santos G."/>
            <person name="Matthews B.B."/>
            <person name="St Pierre S.E."/>
            <person name="Zhou P."/>
            <person name="Schroeder A.J."/>
            <person name="Falls K."/>
            <person name="Emmert D.B."/>
            <person name="Russo S.M."/>
            <person name="Gelbart W.M."/>
            <person name="null"/>
        </authorList>
    </citation>
    <scope>NUCLEOTIDE SEQUENCE</scope>
</reference>
<reference evidence="1 4" key="3">
    <citation type="journal article" date="2002" name="Genome Biol.">
        <title>Annotation of the Drosophila melanogaster euchromatic genome: a systematic review.</title>
        <authorList>
            <person name="Misra S."/>
            <person name="Crosby M.A."/>
            <person name="Mungall C.J."/>
            <person name="Matthews B.B."/>
            <person name="Campbell K.S."/>
            <person name="Hradecky P."/>
            <person name="Huang Y."/>
            <person name="Kaminker J.S."/>
            <person name="Millburn G.H."/>
            <person name="Prochnik S.E."/>
            <person name="Smith C.D."/>
            <person name="Tupy J.L."/>
            <person name="Whitfied E.J."/>
            <person name="Bayraktaroglu L."/>
            <person name="Berman B.P."/>
            <person name="Bettencourt B.R."/>
            <person name="Celniker S.E."/>
            <person name="de Grey A.D."/>
            <person name="Drysdale R.A."/>
            <person name="Harris N.L."/>
            <person name="Richter J."/>
            <person name="Russo S."/>
            <person name="Schroeder A.J."/>
            <person name="Shu S.Q."/>
            <person name="Stapleton M."/>
            <person name="Yamada C."/>
            <person name="Ashburner M."/>
            <person name="Gelbart W.M."/>
            <person name="Rubin G.M."/>
            <person name="Lewis S.E."/>
        </authorList>
    </citation>
    <scope>GENOME REANNOTATION</scope>
    <source>
        <strain evidence="4">Berkeley</strain>
    </source>
</reference>
<dbReference type="Proteomes" id="UP000000803">
    <property type="component" value="Chromosome 2R"/>
</dbReference>
<dbReference type="BioGRID-ORCS" id="50251">
    <property type="hits" value="0 hits in 1 CRISPR screen"/>
</dbReference>
<accession>A1Z793</accession>
<dbReference type="EMBL" id="BT128824">
    <property type="protein sequence ID" value="AEM92655.1"/>
    <property type="molecule type" value="mRNA"/>
</dbReference>
<dbReference type="HOGENOM" id="CLU_2415586_0_0_1"/>
<reference evidence="1 4" key="6">
    <citation type="journal article" date="2005" name="PLoS Comput. Biol.">
        <title>Combined evidence annotation of transposable elements in genome sequences.</title>
        <authorList>
            <person name="Quesneville H."/>
            <person name="Bergman C.M."/>
            <person name="Andrieu O."/>
            <person name="Autard D."/>
            <person name="Nouaud D."/>
            <person name="Ashburner M."/>
            <person name="Anxolabehere D."/>
        </authorList>
    </citation>
    <scope>NUCLEOTIDE SEQUENCE [LARGE SCALE GENOMIC DNA]</scope>
    <source>
        <strain evidence="4">Berkeley</strain>
    </source>
</reference>
<dbReference type="FlyBase" id="FBgn0040778">
    <property type="gene designation" value="CG17977"/>
</dbReference>
<organism evidence="1 4">
    <name type="scientific">Drosophila melanogaster</name>
    <name type="common">Fruit fly</name>
    <dbReference type="NCBI Taxonomy" id="7227"/>
    <lineage>
        <taxon>Eukaryota</taxon>
        <taxon>Metazoa</taxon>
        <taxon>Ecdysozoa</taxon>
        <taxon>Arthropoda</taxon>
        <taxon>Hexapoda</taxon>
        <taxon>Insecta</taxon>
        <taxon>Pterygota</taxon>
        <taxon>Neoptera</taxon>
        <taxon>Endopterygota</taxon>
        <taxon>Diptera</taxon>
        <taxon>Brachycera</taxon>
        <taxon>Muscomorpha</taxon>
        <taxon>Ephydroidea</taxon>
        <taxon>Drosophilidae</taxon>
        <taxon>Drosophila</taxon>
        <taxon>Sophophora</taxon>
    </lineage>
</organism>
<dbReference type="DNASU" id="50251"/>
<reference evidence="1 4" key="2">
    <citation type="journal article" date="2002" name="Genome Biol.">
        <title>Finishing a whole-genome shotgun: release 3 of the Drosophila melanogaster euchromatic genome sequence.</title>
        <authorList>
            <person name="Celniker S.E."/>
            <person name="Wheeler D.A."/>
            <person name="Kronmiller B."/>
            <person name="Carlson J.W."/>
            <person name="Halpern A."/>
            <person name="Patel S."/>
            <person name="Adams M."/>
            <person name="Champe M."/>
            <person name="Dugan S.P."/>
            <person name="Frise E."/>
            <person name="Hodgson A."/>
            <person name="George R.A."/>
            <person name="Hoskins R.A."/>
            <person name="Laverty T."/>
            <person name="Muzny D.M."/>
            <person name="Nelson C.R."/>
            <person name="Pacleb J.M."/>
            <person name="Park S."/>
            <person name="Pfeiffer B.D."/>
            <person name="Richards S."/>
            <person name="Sodergren E.J."/>
            <person name="Svirskas R."/>
            <person name="Tabor P.E."/>
            <person name="Wan K."/>
            <person name="Stapleton M."/>
            <person name="Sutton G.G."/>
            <person name="Venter C."/>
            <person name="Weinstock G."/>
            <person name="Scherer S.E."/>
            <person name="Myers E.W."/>
            <person name="Gibbs R.A."/>
            <person name="Rubin G.M."/>
        </authorList>
    </citation>
    <scope>NUCLEOTIDE SEQUENCE [LARGE SCALE GENOMIC DNA]</scope>
    <source>
        <strain evidence="4">Berkeley</strain>
    </source>
</reference>